<dbReference type="AlphaFoldDB" id="A0A1V6Y7D4"/>
<proteinExistence type="predicted"/>
<reference evidence="2" key="1">
    <citation type="journal article" date="2017" name="Nat. Microbiol.">
        <title>Global analysis of biosynthetic gene clusters reveals vast potential of secondary metabolite production in Penicillium species.</title>
        <authorList>
            <person name="Nielsen J.C."/>
            <person name="Grijseels S."/>
            <person name="Prigent S."/>
            <person name="Ji B."/>
            <person name="Dainat J."/>
            <person name="Nielsen K.F."/>
            <person name="Frisvad J.C."/>
            <person name="Workman M."/>
            <person name="Nielsen J."/>
        </authorList>
    </citation>
    <scope>NUCLEOTIDE SEQUENCE [LARGE SCALE GENOMIC DNA]</scope>
    <source>
        <strain evidence="2">IBT 13039</strain>
    </source>
</reference>
<accession>A0A1V6Y7D4</accession>
<comment type="caution">
    <text evidence="1">The sequence shown here is derived from an EMBL/GenBank/DDBJ whole genome shotgun (WGS) entry which is preliminary data.</text>
</comment>
<gene>
    <name evidence="1" type="ORF">PENNAL_c0033G05138</name>
</gene>
<evidence type="ECO:0000313" key="2">
    <source>
        <dbReference type="Proteomes" id="UP000191691"/>
    </source>
</evidence>
<name>A0A1V6Y7D4_PENNA</name>
<organism evidence="1 2">
    <name type="scientific">Penicillium nalgiovense</name>
    <dbReference type="NCBI Taxonomy" id="60175"/>
    <lineage>
        <taxon>Eukaryota</taxon>
        <taxon>Fungi</taxon>
        <taxon>Dikarya</taxon>
        <taxon>Ascomycota</taxon>
        <taxon>Pezizomycotina</taxon>
        <taxon>Eurotiomycetes</taxon>
        <taxon>Eurotiomycetidae</taxon>
        <taxon>Eurotiales</taxon>
        <taxon>Aspergillaceae</taxon>
        <taxon>Penicillium</taxon>
    </lineage>
</organism>
<evidence type="ECO:0000313" key="1">
    <source>
        <dbReference type="EMBL" id="OQE83248.1"/>
    </source>
</evidence>
<protein>
    <submittedName>
        <fullName evidence="1">Uncharacterized protein</fullName>
    </submittedName>
</protein>
<keyword evidence="2" id="KW-1185">Reference proteome</keyword>
<dbReference type="EMBL" id="MOOB01000033">
    <property type="protein sequence ID" value="OQE83248.1"/>
    <property type="molecule type" value="Genomic_DNA"/>
</dbReference>
<sequence length="174" mass="20353">MPEAVNPWAGWFTSTAKPYLKIGRIRAPESRPKIPSQPKITTFSCQEEYTVHVGFSPIFEHEYATHKSVDAETKECKEIQTRMKMFTLPSNSRFYFAYIKVPDNFDFKEDDNFDIRPRYTSSLSEVRAVIIEKTPPLPQWMGYCSDLPVVEFARFAIHFIAAYTYFIDRNHKGY</sequence>
<dbReference type="STRING" id="60175.A0A1V6Y7D4"/>
<dbReference type="Proteomes" id="UP000191691">
    <property type="component" value="Unassembled WGS sequence"/>
</dbReference>